<dbReference type="InterPro" id="IPR014710">
    <property type="entry name" value="RmlC-like_jellyroll"/>
</dbReference>
<dbReference type="PANTHER" id="PTHR35848">
    <property type="entry name" value="OXALATE-BINDING PROTEIN"/>
    <property type="match status" value="1"/>
</dbReference>
<dbReference type="InterPro" id="IPR017774">
    <property type="entry name" value="Bicupin_oxalate_deCO2ase/Oxase"/>
</dbReference>
<feature type="region of interest" description="Disordered" evidence="2">
    <location>
        <begin position="1"/>
        <end position="32"/>
    </location>
</feature>
<dbReference type="Proteomes" id="UP001526246">
    <property type="component" value="Unassembled WGS sequence"/>
</dbReference>
<dbReference type="InterPro" id="IPR051610">
    <property type="entry name" value="GPI/OXD"/>
</dbReference>
<feature type="domain" description="Cupin type-1" evidence="3">
    <location>
        <begin position="76"/>
        <end position="217"/>
    </location>
</feature>
<protein>
    <submittedName>
        <fullName evidence="4">Cupin domain-containing protein</fullName>
    </submittedName>
</protein>
<organism evidence="4 5">
    <name type="scientific">Sphingomonas arvum</name>
    <dbReference type="NCBI Taxonomy" id="2992113"/>
    <lineage>
        <taxon>Bacteria</taxon>
        <taxon>Pseudomonadati</taxon>
        <taxon>Pseudomonadota</taxon>
        <taxon>Alphaproteobacteria</taxon>
        <taxon>Sphingomonadales</taxon>
        <taxon>Sphingomonadaceae</taxon>
        <taxon>Sphingomonas</taxon>
    </lineage>
</organism>
<sequence length="407" mass="44791">MIDKSHPHEPIEEIGHEVPSPGNPDLPAEGAVNVRDVPESLRSAGPQNVTMERQFPSQASPPPTDIKTQPFFWSSFNISPKRIQRGGWAREITADDFALSEEIAGVNMHLAPGGVRELHWHQTAEWAIMTRGHCRVTTLDFKGVPSVEDVEAGDLWYFPAGCPHSLQGLGPDGAEFVLAFDGGEQSESNTLLVTDFLAHVPLDVLAKNFGVPESTFRNMPLHSLWIFQGQEPGSLAADQAAVGAQPKAEPVIYRLSRSEPVRRNCGGQIQIADSHNFRASKTIAAAMVTIEPGGMRELHWHPNADEWQYYLQGEARMTVFDTGPKATTTDFRAGDVGLVKRNLGHYVENTGRDVLKFMEIFRAPEYLEVSLADWLSHTPPALVMQHFNLSAEEVASLAKGNRGIVPL</sequence>
<evidence type="ECO:0000256" key="2">
    <source>
        <dbReference type="SAM" id="MobiDB-lite"/>
    </source>
</evidence>
<dbReference type="InterPro" id="IPR006045">
    <property type="entry name" value="Cupin_1"/>
</dbReference>
<dbReference type="CDD" id="cd20304">
    <property type="entry name" value="cupin_OxDC_N"/>
    <property type="match status" value="1"/>
</dbReference>
<dbReference type="PANTHER" id="PTHR35848:SF9">
    <property type="entry name" value="SLL1358 PROTEIN"/>
    <property type="match status" value="1"/>
</dbReference>
<dbReference type="EMBL" id="JAPDOB010000001">
    <property type="protein sequence ID" value="MCW3797213.1"/>
    <property type="molecule type" value="Genomic_DNA"/>
</dbReference>
<evidence type="ECO:0000313" key="4">
    <source>
        <dbReference type="EMBL" id="MCW3797213.1"/>
    </source>
</evidence>
<gene>
    <name evidence="4" type="ORF">OMW55_05245</name>
</gene>
<dbReference type="NCBIfam" id="TIGR03404">
    <property type="entry name" value="bicupin_oxalic"/>
    <property type="match status" value="1"/>
</dbReference>
<keyword evidence="1" id="KW-0479">Metal-binding</keyword>
<dbReference type="InterPro" id="IPR011051">
    <property type="entry name" value="RmlC_Cupin_sf"/>
</dbReference>
<evidence type="ECO:0000256" key="1">
    <source>
        <dbReference type="ARBA" id="ARBA00022723"/>
    </source>
</evidence>
<dbReference type="SUPFAM" id="SSF51182">
    <property type="entry name" value="RmlC-like cupins"/>
    <property type="match status" value="1"/>
</dbReference>
<keyword evidence="5" id="KW-1185">Reference proteome</keyword>
<feature type="compositionally biased region" description="Basic and acidic residues" evidence="2">
    <location>
        <begin position="1"/>
        <end position="16"/>
    </location>
</feature>
<dbReference type="Gene3D" id="2.60.120.10">
    <property type="entry name" value="Jelly Rolls"/>
    <property type="match status" value="2"/>
</dbReference>
<dbReference type="Pfam" id="PF00190">
    <property type="entry name" value="Cupin_1"/>
    <property type="match status" value="2"/>
</dbReference>
<dbReference type="RefSeq" id="WP_264881361.1">
    <property type="nucleotide sequence ID" value="NZ_JAPDOB010000001.1"/>
</dbReference>
<name>A0ABT3JDQ5_9SPHN</name>
<dbReference type="SMART" id="SM00835">
    <property type="entry name" value="Cupin_1"/>
    <property type="match status" value="2"/>
</dbReference>
<evidence type="ECO:0000259" key="3">
    <source>
        <dbReference type="SMART" id="SM00835"/>
    </source>
</evidence>
<dbReference type="CDD" id="cd20305">
    <property type="entry name" value="cupin_OxDC_C"/>
    <property type="match status" value="1"/>
</dbReference>
<reference evidence="4 5" key="1">
    <citation type="submission" date="2022-10" db="EMBL/GenBank/DDBJ databases">
        <title>Sphingomonas sp.</title>
        <authorList>
            <person name="Jin C."/>
        </authorList>
    </citation>
    <scope>NUCLEOTIDE SEQUENCE [LARGE SCALE GENOMIC DNA]</scope>
    <source>
        <strain evidence="4 5">BN140010</strain>
    </source>
</reference>
<evidence type="ECO:0000313" key="5">
    <source>
        <dbReference type="Proteomes" id="UP001526246"/>
    </source>
</evidence>
<accession>A0ABT3JDQ5</accession>
<feature type="domain" description="Cupin type-1" evidence="3">
    <location>
        <begin position="253"/>
        <end position="395"/>
    </location>
</feature>
<proteinExistence type="predicted"/>
<comment type="caution">
    <text evidence="4">The sequence shown here is derived from an EMBL/GenBank/DDBJ whole genome shotgun (WGS) entry which is preliminary data.</text>
</comment>